<keyword evidence="1" id="KW-0614">Plasmid</keyword>
<evidence type="ECO:0000313" key="1">
    <source>
        <dbReference type="EMBL" id="QTX14553.1"/>
    </source>
</evidence>
<reference evidence="1" key="1">
    <citation type="submission" date="2020-01" db="EMBL/GenBank/DDBJ databases">
        <authorList>
            <person name="Qin S."/>
        </authorList>
    </citation>
    <scope>NUCLEOTIDE SEQUENCE</scope>
    <source>
        <strain evidence="1">CVir17-16-YZ6g</strain>
        <plasmid evidence="1">p17-15-vir-like</plasmid>
    </source>
</reference>
<sequence>MPEIATGIHFYICRITGCGIITVRADRFWMTMTEKNYCSRRL</sequence>
<accession>A0A8B0SQL1</accession>
<name>A0A8B0SQL1_KLEPN</name>
<organism evidence="1">
    <name type="scientific">Klebsiella pneumoniae</name>
    <dbReference type="NCBI Taxonomy" id="573"/>
    <lineage>
        <taxon>Bacteria</taxon>
        <taxon>Pseudomonadati</taxon>
        <taxon>Pseudomonadota</taxon>
        <taxon>Gammaproteobacteria</taxon>
        <taxon>Enterobacterales</taxon>
        <taxon>Enterobacteriaceae</taxon>
        <taxon>Klebsiella/Raoultella group</taxon>
        <taxon>Klebsiella</taxon>
        <taxon>Klebsiella pneumoniae complex</taxon>
    </lineage>
</organism>
<geneLocation type="plasmid" evidence="1">
    <name>p17-15-vir-like</name>
</geneLocation>
<proteinExistence type="predicted"/>
<protein>
    <submittedName>
        <fullName evidence="1">Uncharacterized protein</fullName>
    </submittedName>
</protein>
<dbReference type="EMBL" id="MN956836">
    <property type="protein sequence ID" value="QTX14553.1"/>
    <property type="molecule type" value="Genomic_DNA"/>
</dbReference>
<dbReference type="AlphaFoldDB" id="A0A8B0SQL1"/>